<gene>
    <name evidence="15" type="ORF">ACFFQA_33155</name>
</gene>
<evidence type="ECO:0000256" key="13">
    <source>
        <dbReference type="SAM" id="SignalP"/>
    </source>
</evidence>
<keyword evidence="13" id="KW-0732">Signal</keyword>
<feature type="chain" id="PRO_5045376241" description="Aminopeptidase N" evidence="13">
    <location>
        <begin position="35"/>
        <end position="490"/>
    </location>
</feature>
<evidence type="ECO:0000256" key="4">
    <source>
        <dbReference type="ARBA" id="ARBA00012564"/>
    </source>
</evidence>
<evidence type="ECO:0000256" key="11">
    <source>
        <dbReference type="ARBA" id="ARBA00029811"/>
    </source>
</evidence>
<evidence type="ECO:0000256" key="9">
    <source>
        <dbReference type="ARBA" id="ARBA00022833"/>
    </source>
</evidence>
<evidence type="ECO:0000256" key="5">
    <source>
        <dbReference type="ARBA" id="ARBA00015611"/>
    </source>
</evidence>
<feature type="domain" description="Peptidase M1 membrane alanine aminopeptidase" evidence="14">
    <location>
        <begin position="270"/>
        <end position="471"/>
    </location>
</feature>
<keyword evidence="9" id="KW-0862">Zinc</keyword>
<evidence type="ECO:0000313" key="16">
    <source>
        <dbReference type="Proteomes" id="UP001589693"/>
    </source>
</evidence>
<dbReference type="RefSeq" id="WP_377860897.1">
    <property type="nucleotide sequence ID" value="NZ_JBHLZU010000028.1"/>
</dbReference>
<evidence type="ECO:0000256" key="2">
    <source>
        <dbReference type="ARBA" id="ARBA00001947"/>
    </source>
</evidence>
<organism evidence="15 16">
    <name type="scientific">Allokutzneria oryzae</name>
    <dbReference type="NCBI Taxonomy" id="1378989"/>
    <lineage>
        <taxon>Bacteria</taxon>
        <taxon>Bacillati</taxon>
        <taxon>Actinomycetota</taxon>
        <taxon>Actinomycetes</taxon>
        <taxon>Pseudonocardiales</taxon>
        <taxon>Pseudonocardiaceae</taxon>
        <taxon>Allokutzneria</taxon>
    </lineage>
</organism>
<dbReference type="InterPro" id="IPR014782">
    <property type="entry name" value="Peptidase_M1_dom"/>
</dbReference>
<dbReference type="Proteomes" id="UP001589693">
    <property type="component" value="Unassembled WGS sequence"/>
</dbReference>
<dbReference type="InterPro" id="IPR001930">
    <property type="entry name" value="Peptidase_M1"/>
</dbReference>
<dbReference type="CDD" id="cd09603">
    <property type="entry name" value="M1_APN_like"/>
    <property type="match status" value="1"/>
</dbReference>
<evidence type="ECO:0000256" key="6">
    <source>
        <dbReference type="ARBA" id="ARBA00022670"/>
    </source>
</evidence>
<evidence type="ECO:0000256" key="7">
    <source>
        <dbReference type="ARBA" id="ARBA00022723"/>
    </source>
</evidence>
<evidence type="ECO:0000256" key="3">
    <source>
        <dbReference type="ARBA" id="ARBA00010136"/>
    </source>
</evidence>
<keyword evidence="7" id="KW-0479">Metal-binding</keyword>
<dbReference type="PRINTS" id="PR00756">
    <property type="entry name" value="ALADIPTASE"/>
</dbReference>
<comment type="cofactor">
    <cofactor evidence="2">
        <name>Zn(2+)</name>
        <dbReference type="ChEBI" id="CHEBI:29105"/>
    </cofactor>
</comment>
<comment type="caution">
    <text evidence="15">The sequence shown here is derived from an EMBL/GenBank/DDBJ whole genome shotgun (WGS) entry which is preliminary data.</text>
</comment>
<dbReference type="Pfam" id="PF01433">
    <property type="entry name" value="Peptidase_M1"/>
    <property type="match status" value="1"/>
</dbReference>
<evidence type="ECO:0000256" key="12">
    <source>
        <dbReference type="ARBA" id="ARBA00031533"/>
    </source>
</evidence>
<protein>
    <recommendedName>
        <fullName evidence="5">Aminopeptidase N</fullName>
        <ecNumber evidence="4">3.4.11.2</ecNumber>
    </recommendedName>
    <alternativeName>
        <fullName evidence="11">Alanine aminopeptidase</fullName>
    </alternativeName>
    <alternativeName>
        <fullName evidence="12">Lysyl aminopeptidase</fullName>
    </alternativeName>
</protein>
<comment type="similarity">
    <text evidence="3">Belongs to the peptidase M1 family.</text>
</comment>
<evidence type="ECO:0000256" key="10">
    <source>
        <dbReference type="ARBA" id="ARBA00023049"/>
    </source>
</evidence>
<keyword evidence="15" id="KW-0031">Aminopeptidase</keyword>
<dbReference type="GO" id="GO:0004177">
    <property type="term" value="F:aminopeptidase activity"/>
    <property type="evidence" value="ECO:0007669"/>
    <property type="project" value="UniProtKB-KW"/>
</dbReference>
<sequence length="490" mass="53054">MTGRKADRRRPAATVASAVVTAALLLGADPAALAGPAATPGSPGLGDKLLPGLGNGGYDAQKYTVDYRFEPGVSTMDSRTTMVAVATQELSRFTMDFAGGTVSEVQVNGQRAPFAIEGEELVITPARPLRKGRSFTTEVRYVADRDAKVASPVDETAGWGRNSDGGFSFWSQPDRAHLFFPSNDHPSDKAQFVFRVDVPQGWNVVANGLLHSWTNNGGRDRFEYRTVHPITTQISQVAVGKLTTVPGTGPGGLPLRSAVPTDKAGAVRPALDKIPAHLAWLENKLGRRFPLETYGVLGVHGPSPVNTWALENATLSTFPVSSLLNAEEVEPVMVHEAAHQWFGNSVSFAGFSDVWLSEGFATYFDHLWTAETTKKPMGEMFRQAYERDQQIRDEAGSIVVSPIPEAIFGLARGGGSLVVYALRQQAGEQGFQRIMQAFLDRFRDRSATTEQFQRLVTEVGGPETGAVLDAWLHAKRTPPMPGHPDWKPGS</sequence>
<dbReference type="Gene3D" id="2.60.40.1730">
    <property type="entry name" value="tricorn interacting facor f3 domain"/>
    <property type="match status" value="1"/>
</dbReference>
<keyword evidence="10" id="KW-0482">Metalloprotease</keyword>
<accession>A0ABV6A6L6</accession>
<feature type="signal peptide" evidence="13">
    <location>
        <begin position="1"/>
        <end position="34"/>
    </location>
</feature>
<reference evidence="15 16" key="1">
    <citation type="submission" date="2024-09" db="EMBL/GenBank/DDBJ databases">
        <authorList>
            <person name="Sun Q."/>
            <person name="Mori K."/>
        </authorList>
    </citation>
    <scope>NUCLEOTIDE SEQUENCE [LARGE SCALE GENOMIC DNA]</scope>
    <source>
        <strain evidence="15 16">TBRC 7907</strain>
    </source>
</reference>
<dbReference type="SUPFAM" id="SSF63737">
    <property type="entry name" value="Leukotriene A4 hydrolase N-terminal domain"/>
    <property type="match status" value="1"/>
</dbReference>
<keyword evidence="6" id="KW-0645">Protease</keyword>
<keyword evidence="8 15" id="KW-0378">Hydrolase</keyword>
<dbReference type="InterPro" id="IPR042097">
    <property type="entry name" value="Aminopeptidase_N-like_N_sf"/>
</dbReference>
<dbReference type="Gene3D" id="1.10.390.10">
    <property type="entry name" value="Neutral Protease Domain 2"/>
    <property type="match status" value="1"/>
</dbReference>
<dbReference type="InterPro" id="IPR027268">
    <property type="entry name" value="Peptidase_M4/M1_CTD_sf"/>
</dbReference>
<evidence type="ECO:0000256" key="1">
    <source>
        <dbReference type="ARBA" id="ARBA00000098"/>
    </source>
</evidence>
<dbReference type="EC" id="3.4.11.2" evidence="4"/>
<keyword evidence="16" id="KW-1185">Reference proteome</keyword>
<name>A0ABV6A6L6_9PSEU</name>
<evidence type="ECO:0000313" key="15">
    <source>
        <dbReference type="EMBL" id="MFB9908811.1"/>
    </source>
</evidence>
<evidence type="ECO:0000259" key="14">
    <source>
        <dbReference type="Pfam" id="PF01433"/>
    </source>
</evidence>
<dbReference type="InterPro" id="IPR050344">
    <property type="entry name" value="Peptidase_M1_aminopeptidases"/>
</dbReference>
<evidence type="ECO:0000256" key="8">
    <source>
        <dbReference type="ARBA" id="ARBA00022801"/>
    </source>
</evidence>
<proteinExistence type="inferred from homology"/>
<comment type="catalytic activity">
    <reaction evidence="1">
        <text>Release of an N-terminal amino acid, Xaa-|-Yaa- from a peptide, amide or arylamide. Xaa is preferably Ala, but may be most amino acids including Pro (slow action). When a terminal hydrophobic residue is followed by a prolyl residue, the two may be released as an intact Xaa-Pro dipeptide.</text>
        <dbReference type="EC" id="3.4.11.2"/>
    </reaction>
</comment>
<dbReference type="SUPFAM" id="SSF55486">
    <property type="entry name" value="Metalloproteases ('zincins'), catalytic domain"/>
    <property type="match status" value="1"/>
</dbReference>
<dbReference type="PANTHER" id="PTHR11533">
    <property type="entry name" value="PROTEASE M1 ZINC METALLOPROTEASE"/>
    <property type="match status" value="1"/>
</dbReference>
<dbReference type="EMBL" id="JBHLZU010000028">
    <property type="protein sequence ID" value="MFB9908811.1"/>
    <property type="molecule type" value="Genomic_DNA"/>
</dbReference>